<evidence type="ECO:0000313" key="3">
    <source>
        <dbReference type="Proteomes" id="UP000187209"/>
    </source>
</evidence>
<sequence>MEKKNETEAKSEREIESVTSEVEVPVVERASIEAMRIIEFFIKLEERVTRLEYAVSESSEKVTSPATIGKASINKNLENLREELKQTKLSQSRRYDAIESCLERHESCLERYEKEINSVKSQFTSLKKIANSSDSSLKTFENKFECLTKKIDTAIEKQVSQSEQIDTVIEKQISQSKQIDTIIEKQVSQSEQIDTIIEKQVSQGDQIEKLFTNMEKLYKSMEVIGNGMNNLINSHSLTIIKFGSLQEHIDILSKLLTDNLAKGSI</sequence>
<dbReference type="AlphaFoldDB" id="A0A1R2CTB6"/>
<gene>
    <name evidence="2" type="ORF">SteCoe_5108</name>
</gene>
<evidence type="ECO:0000256" key="1">
    <source>
        <dbReference type="SAM" id="Coils"/>
    </source>
</evidence>
<organism evidence="2 3">
    <name type="scientific">Stentor coeruleus</name>
    <dbReference type="NCBI Taxonomy" id="5963"/>
    <lineage>
        <taxon>Eukaryota</taxon>
        <taxon>Sar</taxon>
        <taxon>Alveolata</taxon>
        <taxon>Ciliophora</taxon>
        <taxon>Postciliodesmatophora</taxon>
        <taxon>Heterotrichea</taxon>
        <taxon>Heterotrichida</taxon>
        <taxon>Stentoridae</taxon>
        <taxon>Stentor</taxon>
    </lineage>
</organism>
<keyword evidence="3" id="KW-1185">Reference proteome</keyword>
<comment type="caution">
    <text evidence="2">The sequence shown here is derived from an EMBL/GenBank/DDBJ whole genome shotgun (WGS) entry which is preliminary data.</text>
</comment>
<accession>A0A1R2CTB6</accession>
<keyword evidence="1" id="KW-0175">Coiled coil</keyword>
<dbReference type="EMBL" id="MPUH01000066">
    <property type="protein sequence ID" value="OMJ92228.1"/>
    <property type="molecule type" value="Genomic_DNA"/>
</dbReference>
<proteinExistence type="predicted"/>
<name>A0A1R2CTB6_9CILI</name>
<dbReference type="Proteomes" id="UP000187209">
    <property type="component" value="Unassembled WGS sequence"/>
</dbReference>
<protein>
    <submittedName>
        <fullName evidence="2">Uncharacterized protein</fullName>
    </submittedName>
</protein>
<reference evidence="2 3" key="1">
    <citation type="submission" date="2016-11" db="EMBL/GenBank/DDBJ databases">
        <title>The macronuclear genome of Stentor coeruleus: a giant cell with tiny introns.</title>
        <authorList>
            <person name="Slabodnick M."/>
            <person name="Ruby J.G."/>
            <person name="Reiff S.B."/>
            <person name="Swart E.C."/>
            <person name="Gosai S."/>
            <person name="Prabakaran S."/>
            <person name="Witkowska E."/>
            <person name="Larue G.E."/>
            <person name="Fisher S."/>
            <person name="Freeman R.M."/>
            <person name="Gunawardena J."/>
            <person name="Chu W."/>
            <person name="Stover N.A."/>
            <person name="Gregory B.D."/>
            <person name="Nowacki M."/>
            <person name="Derisi J."/>
            <person name="Roy S.W."/>
            <person name="Marshall W.F."/>
            <person name="Sood P."/>
        </authorList>
    </citation>
    <scope>NUCLEOTIDE SEQUENCE [LARGE SCALE GENOMIC DNA]</scope>
    <source>
        <strain evidence="2">WM001</strain>
    </source>
</reference>
<feature type="coiled-coil region" evidence="1">
    <location>
        <begin position="70"/>
        <end position="157"/>
    </location>
</feature>
<evidence type="ECO:0000313" key="2">
    <source>
        <dbReference type="EMBL" id="OMJ92228.1"/>
    </source>
</evidence>